<protein>
    <recommendedName>
        <fullName evidence="7">Adenylosuccinate synthetase</fullName>
        <ecNumber evidence="7">6.3.4.4</ecNumber>
    </recommendedName>
</protein>
<dbReference type="InterPro" id="IPR042109">
    <property type="entry name" value="Adenylosuccinate_synth_dom1"/>
</dbReference>
<gene>
    <name evidence="8" type="ORF">HPBE_LOCUS3798</name>
</gene>
<comment type="catalytic activity">
    <reaction evidence="7">
        <text>IMP + L-aspartate + GTP = N(6)-(1,2-dicarboxyethyl)-AMP + GDP + phosphate + 2 H(+)</text>
        <dbReference type="Rhea" id="RHEA:15753"/>
        <dbReference type="ChEBI" id="CHEBI:15378"/>
        <dbReference type="ChEBI" id="CHEBI:29991"/>
        <dbReference type="ChEBI" id="CHEBI:37565"/>
        <dbReference type="ChEBI" id="CHEBI:43474"/>
        <dbReference type="ChEBI" id="CHEBI:57567"/>
        <dbReference type="ChEBI" id="CHEBI:58053"/>
        <dbReference type="ChEBI" id="CHEBI:58189"/>
        <dbReference type="EC" id="6.3.4.4"/>
    </reaction>
</comment>
<dbReference type="InterPro" id="IPR018220">
    <property type="entry name" value="Adenylosuccin_syn_GTP-bd"/>
</dbReference>
<evidence type="ECO:0000256" key="3">
    <source>
        <dbReference type="ARBA" id="ARBA00022741"/>
    </source>
</evidence>
<dbReference type="Proteomes" id="UP000050761">
    <property type="component" value="Unassembled WGS sequence"/>
</dbReference>
<evidence type="ECO:0000313" key="8">
    <source>
        <dbReference type="EMBL" id="VDO43683.1"/>
    </source>
</evidence>
<comment type="function">
    <text evidence="7">Plays an important role in the de novo pathway of purine nucleotide biosynthesis.</text>
</comment>
<evidence type="ECO:0000256" key="2">
    <source>
        <dbReference type="ARBA" id="ARBA00022723"/>
    </source>
</evidence>
<dbReference type="InterPro" id="IPR001114">
    <property type="entry name" value="Adenylosuccinate_synthetase"/>
</dbReference>
<keyword evidence="2 7" id="KW-0479">Metal-binding</keyword>
<evidence type="ECO:0000313" key="9">
    <source>
        <dbReference type="Proteomes" id="UP000050761"/>
    </source>
</evidence>
<evidence type="ECO:0000256" key="6">
    <source>
        <dbReference type="ARBA" id="ARBA00023134"/>
    </source>
</evidence>
<accession>A0A3P7WLA2</accession>
<reference evidence="10" key="2">
    <citation type="submission" date="2019-09" db="UniProtKB">
        <authorList>
            <consortium name="WormBaseParasite"/>
        </authorList>
    </citation>
    <scope>IDENTIFICATION</scope>
</reference>
<dbReference type="GO" id="GO:0044208">
    <property type="term" value="P:'de novo' AMP biosynthetic process"/>
    <property type="evidence" value="ECO:0007669"/>
    <property type="project" value="UniProtKB-UniPathway"/>
</dbReference>
<dbReference type="EC" id="6.3.4.4" evidence="7"/>
<proteinExistence type="inferred from homology"/>
<dbReference type="Gene3D" id="3.40.440.10">
    <property type="entry name" value="Adenylosuccinate Synthetase, subunit A, domain 1"/>
    <property type="match status" value="1"/>
</dbReference>
<keyword evidence="5 7" id="KW-0460">Magnesium</keyword>
<comment type="similarity">
    <text evidence="7">Belongs to the adenylosuccinate synthetase family.</text>
</comment>
<accession>A0A183FCA5</accession>
<organism evidence="9 10">
    <name type="scientific">Heligmosomoides polygyrus</name>
    <name type="common">Parasitic roundworm</name>
    <dbReference type="NCBI Taxonomy" id="6339"/>
    <lineage>
        <taxon>Eukaryota</taxon>
        <taxon>Metazoa</taxon>
        <taxon>Ecdysozoa</taxon>
        <taxon>Nematoda</taxon>
        <taxon>Chromadorea</taxon>
        <taxon>Rhabditida</taxon>
        <taxon>Rhabditina</taxon>
        <taxon>Rhabditomorpha</taxon>
        <taxon>Strongyloidea</taxon>
        <taxon>Heligmosomidae</taxon>
        <taxon>Heligmosomoides</taxon>
    </lineage>
</organism>
<dbReference type="GO" id="GO:0046872">
    <property type="term" value="F:metal ion binding"/>
    <property type="evidence" value="ECO:0007669"/>
    <property type="project" value="UniProtKB-KW"/>
</dbReference>
<keyword evidence="4 7" id="KW-0658">Purine biosynthesis</keyword>
<dbReference type="SUPFAM" id="SSF52540">
    <property type="entry name" value="P-loop containing nucleoside triphosphate hydrolases"/>
    <property type="match status" value="1"/>
</dbReference>
<keyword evidence="9" id="KW-1185">Reference proteome</keyword>
<keyword evidence="3 7" id="KW-0547">Nucleotide-binding</keyword>
<sequence>MSPGVGVVSVLLGAQWGDEGKGKIIDYLIENNDLENLEEGKTLYNEVVVECGGVYFSYLAFIVGLGEEPELCPIMKDAHACRTGVFRMWTIECLYAYLTRQLLTICQIF</sequence>
<evidence type="ECO:0000256" key="7">
    <source>
        <dbReference type="RuleBase" id="RU000520"/>
    </source>
</evidence>
<evidence type="ECO:0000313" key="10">
    <source>
        <dbReference type="WBParaSite" id="HPBE_0000379701-mRNA-1"/>
    </source>
</evidence>
<dbReference type="WBParaSite" id="HPBE_0000379701-mRNA-1">
    <property type="protein sequence ID" value="HPBE_0000379701-mRNA-1"/>
    <property type="gene ID" value="HPBE_0000379701"/>
</dbReference>
<reference evidence="8 9" key="1">
    <citation type="submission" date="2018-11" db="EMBL/GenBank/DDBJ databases">
        <authorList>
            <consortium name="Pathogen Informatics"/>
        </authorList>
    </citation>
    <scope>NUCLEOTIDE SEQUENCE [LARGE SCALE GENOMIC DNA]</scope>
</reference>
<evidence type="ECO:0000256" key="5">
    <source>
        <dbReference type="ARBA" id="ARBA00022842"/>
    </source>
</evidence>
<keyword evidence="1 7" id="KW-0436">Ligase</keyword>
<comment type="pathway">
    <text evidence="7">Purine metabolism; AMP biosynthesis via de novo pathway; AMP from IMP: step 1/2.</text>
</comment>
<dbReference type="Pfam" id="PF00709">
    <property type="entry name" value="Adenylsucc_synt"/>
    <property type="match status" value="1"/>
</dbReference>
<dbReference type="GO" id="GO:0004019">
    <property type="term" value="F:adenylosuccinate synthase activity"/>
    <property type="evidence" value="ECO:0007669"/>
    <property type="project" value="UniProtKB-EC"/>
</dbReference>
<dbReference type="InterPro" id="IPR027417">
    <property type="entry name" value="P-loop_NTPase"/>
</dbReference>
<evidence type="ECO:0000256" key="4">
    <source>
        <dbReference type="ARBA" id="ARBA00022755"/>
    </source>
</evidence>
<dbReference type="GO" id="GO:0005525">
    <property type="term" value="F:GTP binding"/>
    <property type="evidence" value="ECO:0007669"/>
    <property type="project" value="UniProtKB-KW"/>
</dbReference>
<name>A0A183FCA5_HELPZ</name>
<dbReference type="EMBL" id="UZAH01015264">
    <property type="protein sequence ID" value="VDO43683.1"/>
    <property type="molecule type" value="Genomic_DNA"/>
</dbReference>
<keyword evidence="6 7" id="KW-0342">GTP-binding</keyword>
<dbReference type="UniPathway" id="UPA00075">
    <property type="reaction ID" value="UER00335"/>
</dbReference>
<dbReference type="PROSITE" id="PS01266">
    <property type="entry name" value="ADENYLOSUCCIN_SYN_1"/>
    <property type="match status" value="1"/>
</dbReference>
<evidence type="ECO:0000256" key="1">
    <source>
        <dbReference type="ARBA" id="ARBA00022598"/>
    </source>
</evidence>
<dbReference type="AlphaFoldDB" id="A0A183FCA5"/>